<evidence type="ECO:0008006" key="4">
    <source>
        <dbReference type="Google" id="ProtNLM"/>
    </source>
</evidence>
<evidence type="ECO:0000313" key="2">
    <source>
        <dbReference type="EMBL" id="RXF69391.1"/>
    </source>
</evidence>
<comment type="caution">
    <text evidence="2">The sequence shown here is derived from an EMBL/GenBank/DDBJ whole genome shotgun (WGS) entry which is preliminary data.</text>
</comment>
<feature type="chain" id="PRO_5020377020" description="Lipoprotein" evidence="1">
    <location>
        <begin position="18"/>
        <end position="205"/>
    </location>
</feature>
<dbReference type="PROSITE" id="PS51257">
    <property type="entry name" value="PROKAR_LIPOPROTEIN"/>
    <property type="match status" value="1"/>
</dbReference>
<name>A0A4Q0M8C5_9SPHI</name>
<proteinExistence type="predicted"/>
<reference evidence="2 3" key="1">
    <citation type="submission" date="2018-12" db="EMBL/GenBank/DDBJ databases">
        <title>The Draft Genome Sequence of the Soil Bacterium Pedobacter tournemirensis R1.</title>
        <authorList>
            <person name="He J."/>
        </authorList>
    </citation>
    <scope>NUCLEOTIDE SEQUENCE [LARGE SCALE GENOMIC DNA]</scope>
    <source>
        <strain evidence="2 3">R1</strain>
    </source>
</reference>
<evidence type="ECO:0000313" key="3">
    <source>
        <dbReference type="Proteomes" id="UP000290848"/>
    </source>
</evidence>
<gene>
    <name evidence="2" type="ORF">EKH83_11955</name>
</gene>
<sequence length="205" mass="22170">MKVVHVFFLLAAVFLCACQSNTSKSKVVSADSVHSDELNKGAFIQPGKSAGKISLGQDMQAVGNLLGEPDAGDAAMGKAWGIWYDKDSTAGERSEIAIYSSYADSTMMVKNVKQIRITNGTFKTKEGLGTGSSLTDFKAVYPDMEPRSEYLHTASGDTLRVYDSKSKGLATDIIRGTCTAITIHPSGVYANETYFTLDTNWKQIK</sequence>
<dbReference type="AlphaFoldDB" id="A0A4Q0M8C5"/>
<dbReference type="Proteomes" id="UP000290848">
    <property type="component" value="Unassembled WGS sequence"/>
</dbReference>
<protein>
    <recommendedName>
        <fullName evidence="4">Lipoprotein</fullName>
    </recommendedName>
</protein>
<dbReference type="EMBL" id="RXOC01000007">
    <property type="protein sequence ID" value="RXF69391.1"/>
    <property type="molecule type" value="Genomic_DNA"/>
</dbReference>
<dbReference type="RefSeq" id="WP_128769663.1">
    <property type="nucleotide sequence ID" value="NZ_RXOC01000007.1"/>
</dbReference>
<accession>A0A4Q0M8C5</accession>
<feature type="signal peptide" evidence="1">
    <location>
        <begin position="1"/>
        <end position="17"/>
    </location>
</feature>
<keyword evidence="1" id="KW-0732">Signal</keyword>
<evidence type="ECO:0000256" key="1">
    <source>
        <dbReference type="SAM" id="SignalP"/>
    </source>
</evidence>
<organism evidence="2 3">
    <name type="scientific">Arcticibacter tournemirensis</name>
    <dbReference type="NCBI Taxonomy" id="699437"/>
    <lineage>
        <taxon>Bacteria</taxon>
        <taxon>Pseudomonadati</taxon>
        <taxon>Bacteroidota</taxon>
        <taxon>Sphingobacteriia</taxon>
        <taxon>Sphingobacteriales</taxon>
        <taxon>Sphingobacteriaceae</taxon>
        <taxon>Arcticibacter</taxon>
    </lineage>
</organism>